<dbReference type="RefSeq" id="WP_369183406.1">
    <property type="nucleotide sequence ID" value="NZ_CP163445.1"/>
</dbReference>
<name>A0AB39TK16_9ACTN</name>
<organism evidence="1">
    <name type="scientific">Streptomyces sp. Y1</name>
    <dbReference type="NCBI Taxonomy" id="3238634"/>
    <lineage>
        <taxon>Bacteria</taxon>
        <taxon>Bacillati</taxon>
        <taxon>Actinomycetota</taxon>
        <taxon>Actinomycetes</taxon>
        <taxon>Kitasatosporales</taxon>
        <taxon>Streptomycetaceae</taxon>
        <taxon>Streptomyces</taxon>
    </lineage>
</organism>
<dbReference type="EMBL" id="CP163445">
    <property type="protein sequence ID" value="XDQ79560.1"/>
    <property type="molecule type" value="Genomic_DNA"/>
</dbReference>
<proteinExistence type="predicted"/>
<protein>
    <submittedName>
        <fullName evidence="1">Uncharacterized protein</fullName>
    </submittedName>
</protein>
<gene>
    <name evidence="1" type="ORF">AB2U05_14375</name>
</gene>
<evidence type="ECO:0000313" key="1">
    <source>
        <dbReference type="EMBL" id="XDQ79560.1"/>
    </source>
</evidence>
<dbReference type="AlphaFoldDB" id="A0AB39TK16"/>
<reference evidence="1" key="1">
    <citation type="submission" date="2024-07" db="EMBL/GenBank/DDBJ databases">
        <authorList>
            <person name="Yu S.T."/>
        </authorList>
    </citation>
    <scope>NUCLEOTIDE SEQUENCE</scope>
    <source>
        <strain evidence="1">Y1</strain>
    </source>
</reference>
<accession>A0AB39TK16</accession>
<sequence>MGDAEAGAAGAGVTCPSSLCAPGHLLLGIVRPDGTVAALRRPLTVDAEFAARAAAPGLRPPEARFRFAGPCVGAACGQWVAERCSIGDALAGAAQEAGADGRGGPLPPCAVRPTCRWWRQGGPAVCHVCDRVVHTTSQEPGEASPG</sequence>